<sequence length="8" mass="1007">MWGWKGKD</sequence>
<proteinExistence type="predicted"/>
<keyword evidence="2" id="KW-1185">Reference proteome</keyword>
<evidence type="ECO:0000313" key="1">
    <source>
        <dbReference type="EMBL" id="MPC76202.1"/>
    </source>
</evidence>
<gene>
    <name evidence="1" type="ORF">E2C01_070609</name>
</gene>
<reference evidence="1 2" key="1">
    <citation type="submission" date="2019-05" db="EMBL/GenBank/DDBJ databases">
        <title>Another draft genome of Portunus trituberculatus and its Hox gene families provides insights of decapod evolution.</title>
        <authorList>
            <person name="Jeong J.-H."/>
            <person name="Song I."/>
            <person name="Kim S."/>
            <person name="Choi T."/>
            <person name="Kim D."/>
            <person name="Ryu S."/>
            <person name="Kim W."/>
        </authorList>
    </citation>
    <scope>NUCLEOTIDE SEQUENCE [LARGE SCALE GENOMIC DNA]</scope>
    <source>
        <tissue evidence="1">Muscle</tissue>
    </source>
</reference>
<organism evidence="1 2">
    <name type="scientific">Portunus trituberculatus</name>
    <name type="common">Swimming crab</name>
    <name type="synonym">Neptunus trituberculatus</name>
    <dbReference type="NCBI Taxonomy" id="210409"/>
    <lineage>
        <taxon>Eukaryota</taxon>
        <taxon>Metazoa</taxon>
        <taxon>Ecdysozoa</taxon>
        <taxon>Arthropoda</taxon>
        <taxon>Crustacea</taxon>
        <taxon>Multicrustacea</taxon>
        <taxon>Malacostraca</taxon>
        <taxon>Eumalacostraca</taxon>
        <taxon>Eucarida</taxon>
        <taxon>Decapoda</taxon>
        <taxon>Pleocyemata</taxon>
        <taxon>Brachyura</taxon>
        <taxon>Eubrachyura</taxon>
        <taxon>Portunoidea</taxon>
        <taxon>Portunidae</taxon>
        <taxon>Portuninae</taxon>
        <taxon>Portunus</taxon>
    </lineage>
</organism>
<evidence type="ECO:0000313" key="2">
    <source>
        <dbReference type="Proteomes" id="UP000324222"/>
    </source>
</evidence>
<dbReference type="EMBL" id="VSRR010042840">
    <property type="protein sequence ID" value="MPC76202.1"/>
    <property type="molecule type" value="Genomic_DNA"/>
</dbReference>
<dbReference type="Proteomes" id="UP000324222">
    <property type="component" value="Unassembled WGS sequence"/>
</dbReference>
<protein>
    <submittedName>
        <fullName evidence="1">Uncharacterized protein</fullName>
    </submittedName>
</protein>
<comment type="caution">
    <text evidence="1">The sequence shown here is derived from an EMBL/GenBank/DDBJ whole genome shotgun (WGS) entry which is preliminary data.</text>
</comment>
<name>A0A5B7HXR4_PORTR</name>
<accession>A0A5B7HXR4</accession>